<reference evidence="2 3" key="1">
    <citation type="submission" date="2015-09" db="EMBL/GenBank/DDBJ databases">
        <authorList>
            <consortium name="Swine Surveillance"/>
        </authorList>
    </citation>
    <scope>NUCLEOTIDE SEQUENCE [LARGE SCALE GENOMIC DNA]</scope>
    <source>
        <strain evidence="2 3">CECT 5294</strain>
    </source>
</reference>
<dbReference type="Proteomes" id="UP000051298">
    <property type="component" value="Unassembled WGS sequence"/>
</dbReference>
<dbReference type="STRING" id="266809.PM03_05870"/>
<dbReference type="InterPro" id="IPR011969">
    <property type="entry name" value="Clan_AA_Asp_peptidase_C"/>
</dbReference>
<dbReference type="InterPro" id="IPR021109">
    <property type="entry name" value="Peptidase_aspartic_dom_sf"/>
</dbReference>
<feature type="transmembrane region" description="Helical" evidence="1">
    <location>
        <begin position="6"/>
        <end position="26"/>
    </location>
</feature>
<gene>
    <name evidence="2" type="ORF">THS5294_01613</name>
</gene>
<dbReference type="GO" id="GO:0004190">
    <property type="term" value="F:aspartic-type endopeptidase activity"/>
    <property type="evidence" value="ECO:0007669"/>
    <property type="project" value="InterPro"/>
</dbReference>
<organism evidence="2 3">
    <name type="scientific">Thalassobacter stenotrophicus</name>
    <dbReference type="NCBI Taxonomy" id="266809"/>
    <lineage>
        <taxon>Bacteria</taxon>
        <taxon>Pseudomonadati</taxon>
        <taxon>Pseudomonadota</taxon>
        <taxon>Alphaproteobacteria</taxon>
        <taxon>Rhodobacterales</taxon>
        <taxon>Roseobacteraceae</taxon>
        <taxon>Thalassobacter</taxon>
    </lineage>
</organism>
<sequence>MTGDDIANLIYLSVLILVIGGYFIAVSRTNLPKMLQQGAIWVFIFIGAITVAGLWSEMGTTSFPRQSVIQTDGSTIVSAPRDRDGHYYLSLIINDAPIRFVVDTGATDLVLTKEDAARVGLDPKQLAYLSIANTANGQVRLARVRLDSVQLGDITDQDVRAVVNEGDMRESLLGMTYLQKFGRIQIEGNRLTLIR</sequence>
<dbReference type="Pfam" id="PF13975">
    <property type="entry name" value="gag-asp_proteas"/>
    <property type="match status" value="1"/>
</dbReference>
<dbReference type="Gene3D" id="2.40.70.10">
    <property type="entry name" value="Acid Proteases"/>
    <property type="match status" value="1"/>
</dbReference>
<evidence type="ECO:0000313" key="3">
    <source>
        <dbReference type="Proteomes" id="UP000051298"/>
    </source>
</evidence>
<dbReference type="AlphaFoldDB" id="A0A0P1EZ80"/>
<feature type="transmembrane region" description="Helical" evidence="1">
    <location>
        <begin position="38"/>
        <end position="56"/>
    </location>
</feature>
<keyword evidence="1" id="KW-0812">Transmembrane</keyword>
<dbReference type="NCBIfam" id="TIGR02281">
    <property type="entry name" value="clan_AA_DTGA"/>
    <property type="match status" value="1"/>
</dbReference>
<keyword evidence="1" id="KW-1133">Transmembrane helix</keyword>
<keyword evidence="2" id="KW-0645">Protease</keyword>
<dbReference type="InterPro" id="IPR001969">
    <property type="entry name" value="Aspartic_peptidase_AS"/>
</dbReference>
<dbReference type="InterPro" id="IPR034122">
    <property type="entry name" value="Retropepsin-like_bacterial"/>
</dbReference>
<dbReference type="SUPFAM" id="SSF50630">
    <property type="entry name" value="Acid proteases"/>
    <property type="match status" value="1"/>
</dbReference>
<protein>
    <submittedName>
        <fullName evidence="2">Clan AA aspartic protease</fullName>
    </submittedName>
</protein>
<keyword evidence="1" id="KW-0472">Membrane</keyword>
<dbReference type="EMBL" id="CYRX01000025">
    <property type="protein sequence ID" value="CUH60324.1"/>
    <property type="molecule type" value="Genomic_DNA"/>
</dbReference>
<proteinExistence type="predicted"/>
<dbReference type="PROSITE" id="PS00141">
    <property type="entry name" value="ASP_PROTEASE"/>
    <property type="match status" value="1"/>
</dbReference>
<dbReference type="eggNOG" id="COG3577">
    <property type="taxonomic scope" value="Bacteria"/>
</dbReference>
<dbReference type="RefSeq" id="WP_058123332.1">
    <property type="nucleotide sequence ID" value="NZ_CYRX01000025.1"/>
</dbReference>
<accession>A0A0P1EZ80</accession>
<keyword evidence="2" id="KW-0378">Hydrolase</keyword>
<evidence type="ECO:0000313" key="2">
    <source>
        <dbReference type="EMBL" id="CUH60324.1"/>
    </source>
</evidence>
<evidence type="ECO:0000256" key="1">
    <source>
        <dbReference type="SAM" id="Phobius"/>
    </source>
</evidence>
<dbReference type="CDD" id="cd05483">
    <property type="entry name" value="retropepsin_like_bacteria"/>
    <property type="match status" value="1"/>
</dbReference>
<dbReference type="GO" id="GO:0006508">
    <property type="term" value="P:proteolysis"/>
    <property type="evidence" value="ECO:0007669"/>
    <property type="project" value="UniProtKB-KW"/>
</dbReference>
<name>A0A0P1EZ80_9RHOB</name>